<dbReference type="GO" id="GO:0004222">
    <property type="term" value="F:metalloendopeptidase activity"/>
    <property type="evidence" value="ECO:0007669"/>
    <property type="project" value="InterPro"/>
</dbReference>
<dbReference type="KEGG" id="dog:HP555_06090"/>
<dbReference type="SUPFAM" id="SSF140990">
    <property type="entry name" value="FtsH protease domain-like"/>
    <property type="match status" value="1"/>
</dbReference>
<keyword evidence="13 15" id="KW-0472">Membrane</keyword>
<keyword evidence="8 15" id="KW-0378">Hydrolase</keyword>
<keyword evidence="19" id="KW-1185">Reference proteome</keyword>
<dbReference type="Pfam" id="PF17862">
    <property type="entry name" value="AAA_lid_3"/>
    <property type="match status" value="1"/>
</dbReference>
<keyword evidence="4 15" id="KW-0645">Protease</keyword>
<evidence type="ECO:0000256" key="14">
    <source>
        <dbReference type="ARBA" id="ARBA00061570"/>
    </source>
</evidence>
<dbReference type="EMBL" id="CP054140">
    <property type="protein sequence ID" value="QQG65466.1"/>
    <property type="molecule type" value="Genomic_DNA"/>
</dbReference>
<sequence length="618" mass="67938">MNNPVQLGLLLLTLTIIGIAGYNVYLLETTPPERSYAEFLSDLEQGNIKKVHFKGQMLTGEDRFSRTFGTFAPDIATLLPRLLEHDIHITGESDRESGTSGMLKILLPGVLIFAGWMIFNKKFTSEKSGGRRSSRFTPIKGERVTFADVAGINEAKEELQEIVEFLKNPAKYSRLGGRIPKGALLQGPPGTGKTLLAKAIAGEASVAFFSIGGSDFVEMFAGVGASRVRELFAEAKKNTPCLIFIDEIDAIGGRRSGGESSGASDERNQTLNALLVEMDGFGTNDTVIMLAATNRPDILDPALLRPGRFDRQITLSLPDVKGRLKILEVHAGKITTAQAIDLPAIARSTPGFSGAEIANLVNEAALMAARYNKTEVDMDDFEEAKDKIIMGLERKSIVLSEQDRRLTAYHEAGHAIVGLLMEETDPLHKITIIPRGQAMGLTQQLPLDDRLTYSREYLLNRISILMGGRAAESLVFGRITTGASNDIAQATDIATRLICEWGMSAELGPIAYRRSTDDFLGSSAQNTEHSELTAQHIDREISRIIGDCYEQAASLLKKHNRFLHTLAEVLLLNETMDAEEVDIVYRNYLNEQDLEHTLIKTSINTHANNSYQQTEDIQ</sequence>
<keyword evidence="7 15" id="KW-0547">Nucleotide-binding</keyword>
<evidence type="ECO:0000256" key="6">
    <source>
        <dbReference type="ARBA" id="ARBA00022723"/>
    </source>
</evidence>
<evidence type="ECO:0000256" key="9">
    <source>
        <dbReference type="ARBA" id="ARBA00022833"/>
    </source>
</evidence>
<evidence type="ECO:0000259" key="17">
    <source>
        <dbReference type="SMART" id="SM00382"/>
    </source>
</evidence>
<accession>A0A7T6AQ87</accession>
<keyword evidence="10 15" id="KW-0067">ATP-binding</keyword>
<comment type="cofactor">
    <cofactor evidence="15">
        <name>Zn(2+)</name>
        <dbReference type="ChEBI" id="CHEBI:29105"/>
    </cofactor>
    <text evidence="15">Binds 1 zinc ion per subunit.</text>
</comment>
<dbReference type="FunFam" id="1.20.58.760:FF:000001">
    <property type="entry name" value="ATP-dependent zinc metalloprotease FtsH"/>
    <property type="match status" value="1"/>
</dbReference>
<dbReference type="PANTHER" id="PTHR23076">
    <property type="entry name" value="METALLOPROTEASE M41 FTSH"/>
    <property type="match status" value="1"/>
</dbReference>
<dbReference type="AlphaFoldDB" id="A0A7T6AQ87"/>
<evidence type="ECO:0000256" key="15">
    <source>
        <dbReference type="HAMAP-Rule" id="MF_01458"/>
    </source>
</evidence>
<evidence type="ECO:0000256" key="16">
    <source>
        <dbReference type="RuleBase" id="RU003651"/>
    </source>
</evidence>
<dbReference type="InterPro" id="IPR027417">
    <property type="entry name" value="P-loop_NTPase"/>
</dbReference>
<feature type="domain" description="AAA+ ATPase" evidence="17">
    <location>
        <begin position="179"/>
        <end position="319"/>
    </location>
</feature>
<dbReference type="GO" id="GO:0005524">
    <property type="term" value="F:ATP binding"/>
    <property type="evidence" value="ECO:0007669"/>
    <property type="project" value="UniProtKB-UniRule"/>
</dbReference>
<dbReference type="Gene3D" id="1.10.8.60">
    <property type="match status" value="1"/>
</dbReference>
<dbReference type="PANTHER" id="PTHR23076:SF97">
    <property type="entry name" value="ATP-DEPENDENT ZINC METALLOPROTEASE YME1L1"/>
    <property type="match status" value="1"/>
</dbReference>
<dbReference type="SUPFAM" id="SSF52540">
    <property type="entry name" value="P-loop containing nucleoside triphosphate hydrolases"/>
    <property type="match status" value="1"/>
</dbReference>
<dbReference type="RefSeq" id="WP_199264287.1">
    <property type="nucleotide sequence ID" value="NZ_CP054140.1"/>
</dbReference>
<dbReference type="GO" id="GO:0030163">
    <property type="term" value="P:protein catabolic process"/>
    <property type="evidence" value="ECO:0007669"/>
    <property type="project" value="UniProtKB-UniRule"/>
</dbReference>
<organism evidence="18 19">
    <name type="scientific">Desulfobulbus oligotrophicus</name>
    <dbReference type="NCBI Taxonomy" id="1909699"/>
    <lineage>
        <taxon>Bacteria</taxon>
        <taxon>Pseudomonadati</taxon>
        <taxon>Thermodesulfobacteriota</taxon>
        <taxon>Desulfobulbia</taxon>
        <taxon>Desulfobulbales</taxon>
        <taxon>Desulfobulbaceae</taxon>
        <taxon>Desulfobulbus</taxon>
    </lineage>
</organism>
<comment type="subcellular location">
    <subcellularLocation>
        <location evidence="15">Cell membrane</location>
        <topology evidence="15">Multi-pass membrane protein</topology>
        <orientation evidence="15">Cytoplasmic side</orientation>
    </subcellularLocation>
    <subcellularLocation>
        <location evidence="1">Membrane</location>
    </subcellularLocation>
</comment>
<evidence type="ECO:0000313" key="18">
    <source>
        <dbReference type="EMBL" id="QQG65466.1"/>
    </source>
</evidence>
<feature type="binding site" evidence="15">
    <location>
        <position position="486"/>
    </location>
    <ligand>
        <name>Zn(2+)</name>
        <dbReference type="ChEBI" id="CHEBI:29105"/>
        <note>catalytic</note>
    </ligand>
</feature>
<dbReference type="CDD" id="cd19501">
    <property type="entry name" value="RecA-like_FtsH"/>
    <property type="match status" value="1"/>
</dbReference>
<evidence type="ECO:0000313" key="19">
    <source>
        <dbReference type="Proteomes" id="UP000596092"/>
    </source>
</evidence>
<dbReference type="Pfam" id="PF06480">
    <property type="entry name" value="FtsH_ext"/>
    <property type="match status" value="1"/>
</dbReference>
<evidence type="ECO:0000256" key="12">
    <source>
        <dbReference type="ARBA" id="ARBA00023049"/>
    </source>
</evidence>
<dbReference type="InterPro" id="IPR005936">
    <property type="entry name" value="FtsH"/>
</dbReference>
<feature type="transmembrane region" description="Helical" evidence="15">
    <location>
        <begin position="7"/>
        <end position="25"/>
    </location>
</feature>
<feature type="binding site" evidence="15">
    <location>
        <position position="414"/>
    </location>
    <ligand>
        <name>Zn(2+)</name>
        <dbReference type="ChEBI" id="CHEBI:29105"/>
        <note>catalytic</note>
    </ligand>
</feature>
<reference evidence="18 19" key="1">
    <citation type="submission" date="2020-05" db="EMBL/GenBank/DDBJ databases">
        <title>Complete genome of Desulfobulbus oligotrophicus.</title>
        <authorList>
            <person name="Podar M."/>
        </authorList>
    </citation>
    <scope>NUCLEOTIDE SEQUENCE [LARGE SCALE GENOMIC DNA]</scope>
    <source>
        <strain evidence="18 19">Prop6</strain>
    </source>
</reference>
<dbReference type="InterPro" id="IPR003959">
    <property type="entry name" value="ATPase_AAA_core"/>
</dbReference>
<evidence type="ECO:0000256" key="10">
    <source>
        <dbReference type="ARBA" id="ARBA00022840"/>
    </source>
</evidence>
<comment type="function">
    <text evidence="15">Acts as a processive, ATP-dependent zinc metallopeptidase for both cytoplasmic and membrane proteins. Plays a role in the quality control of integral membrane proteins.</text>
</comment>
<keyword evidence="11 15" id="KW-1133">Transmembrane helix</keyword>
<dbReference type="InterPro" id="IPR037219">
    <property type="entry name" value="Peptidase_M41-like"/>
</dbReference>
<dbReference type="Gene3D" id="1.20.58.760">
    <property type="entry name" value="Peptidase M41"/>
    <property type="match status" value="1"/>
</dbReference>
<keyword evidence="6 15" id="KW-0479">Metal-binding</keyword>
<evidence type="ECO:0000256" key="1">
    <source>
        <dbReference type="ARBA" id="ARBA00004370"/>
    </source>
</evidence>
<feature type="binding site" evidence="15">
    <location>
        <begin position="187"/>
        <end position="194"/>
    </location>
    <ligand>
        <name>ATP</name>
        <dbReference type="ChEBI" id="CHEBI:30616"/>
    </ligand>
</feature>
<dbReference type="GO" id="GO:0005886">
    <property type="term" value="C:plasma membrane"/>
    <property type="evidence" value="ECO:0007669"/>
    <property type="project" value="UniProtKB-SubCell"/>
</dbReference>
<evidence type="ECO:0000256" key="7">
    <source>
        <dbReference type="ARBA" id="ARBA00022741"/>
    </source>
</evidence>
<dbReference type="GO" id="GO:0006508">
    <property type="term" value="P:proteolysis"/>
    <property type="evidence" value="ECO:0007669"/>
    <property type="project" value="UniProtKB-KW"/>
</dbReference>
<protein>
    <recommendedName>
        <fullName evidence="15">ATP-dependent zinc metalloprotease FtsH</fullName>
        <ecNumber evidence="15">3.4.24.-</ecNumber>
    </recommendedName>
</protein>
<keyword evidence="9 15" id="KW-0862">Zinc</keyword>
<dbReference type="InterPro" id="IPR003593">
    <property type="entry name" value="AAA+_ATPase"/>
</dbReference>
<comment type="similarity">
    <text evidence="16">Belongs to the AAA ATPase family.</text>
</comment>
<dbReference type="InterPro" id="IPR011546">
    <property type="entry name" value="Pept_M41_FtsH_extracell"/>
</dbReference>
<dbReference type="GO" id="GO:0004176">
    <property type="term" value="F:ATP-dependent peptidase activity"/>
    <property type="evidence" value="ECO:0007669"/>
    <property type="project" value="InterPro"/>
</dbReference>
<evidence type="ECO:0000256" key="3">
    <source>
        <dbReference type="ARBA" id="ARBA00022475"/>
    </source>
</evidence>
<dbReference type="InterPro" id="IPR003960">
    <property type="entry name" value="ATPase_AAA_CS"/>
</dbReference>
<evidence type="ECO:0000256" key="13">
    <source>
        <dbReference type="ARBA" id="ARBA00023136"/>
    </source>
</evidence>
<comment type="subunit">
    <text evidence="15">Homohexamer.</text>
</comment>
<dbReference type="Gene3D" id="3.40.50.300">
    <property type="entry name" value="P-loop containing nucleotide triphosphate hydrolases"/>
    <property type="match status" value="1"/>
</dbReference>
<proteinExistence type="inferred from homology"/>
<evidence type="ECO:0000256" key="5">
    <source>
        <dbReference type="ARBA" id="ARBA00022692"/>
    </source>
</evidence>
<evidence type="ECO:0000256" key="2">
    <source>
        <dbReference type="ARBA" id="ARBA00010044"/>
    </source>
</evidence>
<dbReference type="HAMAP" id="MF_01458">
    <property type="entry name" value="FtsH"/>
    <property type="match status" value="1"/>
</dbReference>
<comment type="similarity">
    <text evidence="2 15">In the C-terminal section; belongs to the peptidase M41 family.</text>
</comment>
<gene>
    <name evidence="18" type="primary">hflB</name>
    <name evidence="15" type="synonym">ftsH</name>
    <name evidence="18" type="ORF">HP555_06090</name>
</gene>
<dbReference type="FunFam" id="3.40.50.300:FF:000001">
    <property type="entry name" value="ATP-dependent zinc metalloprotease FtsH"/>
    <property type="match status" value="1"/>
</dbReference>
<feature type="transmembrane region" description="Helical" evidence="15">
    <location>
        <begin position="101"/>
        <end position="119"/>
    </location>
</feature>
<evidence type="ECO:0000256" key="4">
    <source>
        <dbReference type="ARBA" id="ARBA00022670"/>
    </source>
</evidence>
<dbReference type="InterPro" id="IPR000642">
    <property type="entry name" value="Peptidase_M41"/>
</dbReference>
<dbReference type="Pfam" id="PF00004">
    <property type="entry name" value="AAA"/>
    <property type="match status" value="1"/>
</dbReference>
<dbReference type="EC" id="3.4.24.-" evidence="15"/>
<dbReference type="InterPro" id="IPR041569">
    <property type="entry name" value="AAA_lid_3"/>
</dbReference>
<keyword evidence="12 15" id="KW-0482">Metalloprotease</keyword>
<dbReference type="GO" id="GO:0016887">
    <property type="term" value="F:ATP hydrolysis activity"/>
    <property type="evidence" value="ECO:0007669"/>
    <property type="project" value="UniProtKB-UniRule"/>
</dbReference>
<dbReference type="SMART" id="SM00382">
    <property type="entry name" value="AAA"/>
    <property type="match status" value="1"/>
</dbReference>
<dbReference type="FunFam" id="1.10.8.60:FF:000001">
    <property type="entry name" value="ATP-dependent zinc metalloprotease FtsH"/>
    <property type="match status" value="1"/>
</dbReference>
<evidence type="ECO:0000256" key="11">
    <source>
        <dbReference type="ARBA" id="ARBA00022989"/>
    </source>
</evidence>
<keyword evidence="3 15" id="KW-1003">Cell membrane</keyword>
<dbReference type="Pfam" id="PF01434">
    <property type="entry name" value="Peptidase_M41"/>
    <property type="match status" value="1"/>
</dbReference>
<feature type="binding site" evidence="15">
    <location>
        <position position="410"/>
    </location>
    <ligand>
        <name>Zn(2+)</name>
        <dbReference type="ChEBI" id="CHEBI:29105"/>
        <note>catalytic</note>
    </ligand>
</feature>
<dbReference type="PROSITE" id="PS00674">
    <property type="entry name" value="AAA"/>
    <property type="match status" value="1"/>
</dbReference>
<dbReference type="Proteomes" id="UP000596092">
    <property type="component" value="Chromosome"/>
</dbReference>
<dbReference type="NCBIfam" id="TIGR01241">
    <property type="entry name" value="FtsH_fam"/>
    <property type="match status" value="1"/>
</dbReference>
<dbReference type="GO" id="GO:0008270">
    <property type="term" value="F:zinc ion binding"/>
    <property type="evidence" value="ECO:0007669"/>
    <property type="project" value="UniProtKB-UniRule"/>
</dbReference>
<name>A0A7T6AQ87_9BACT</name>
<keyword evidence="5 15" id="KW-0812">Transmembrane</keyword>
<feature type="active site" evidence="15">
    <location>
        <position position="411"/>
    </location>
</feature>
<dbReference type="Gene3D" id="3.30.720.210">
    <property type="match status" value="1"/>
</dbReference>
<evidence type="ECO:0000256" key="8">
    <source>
        <dbReference type="ARBA" id="ARBA00022801"/>
    </source>
</evidence>
<comment type="similarity">
    <text evidence="14 15">In the central section; belongs to the AAA ATPase family.</text>
</comment>